<name>A0A0C9ZCH9_9AGAM</name>
<dbReference type="Proteomes" id="UP000054018">
    <property type="component" value="Unassembled WGS sequence"/>
</dbReference>
<evidence type="ECO:0000313" key="3">
    <source>
        <dbReference type="Proteomes" id="UP000054018"/>
    </source>
</evidence>
<feature type="region of interest" description="Disordered" evidence="1">
    <location>
        <begin position="33"/>
        <end position="54"/>
    </location>
</feature>
<gene>
    <name evidence="2" type="ORF">PISMIDRAFT_679082</name>
</gene>
<reference evidence="3" key="2">
    <citation type="submission" date="2015-01" db="EMBL/GenBank/DDBJ databases">
        <title>Evolutionary Origins and Diversification of the Mycorrhizal Mutualists.</title>
        <authorList>
            <consortium name="DOE Joint Genome Institute"/>
            <consortium name="Mycorrhizal Genomics Consortium"/>
            <person name="Kohler A."/>
            <person name="Kuo A."/>
            <person name="Nagy L.G."/>
            <person name="Floudas D."/>
            <person name="Copeland A."/>
            <person name="Barry K.W."/>
            <person name="Cichocki N."/>
            <person name="Veneault-Fourrey C."/>
            <person name="LaButti K."/>
            <person name="Lindquist E.A."/>
            <person name="Lipzen A."/>
            <person name="Lundell T."/>
            <person name="Morin E."/>
            <person name="Murat C."/>
            <person name="Riley R."/>
            <person name="Ohm R."/>
            <person name="Sun H."/>
            <person name="Tunlid A."/>
            <person name="Henrissat B."/>
            <person name="Grigoriev I.V."/>
            <person name="Hibbett D.S."/>
            <person name="Martin F."/>
        </authorList>
    </citation>
    <scope>NUCLEOTIDE SEQUENCE [LARGE SCALE GENOMIC DNA]</scope>
    <source>
        <strain evidence="3">441</strain>
    </source>
</reference>
<proteinExistence type="predicted"/>
<accession>A0A0C9ZCH9</accession>
<dbReference type="AlphaFoldDB" id="A0A0C9ZCH9"/>
<dbReference type="HOGENOM" id="CLU_3051263_0_0_1"/>
<evidence type="ECO:0000256" key="1">
    <source>
        <dbReference type="SAM" id="MobiDB-lite"/>
    </source>
</evidence>
<evidence type="ECO:0000313" key="2">
    <source>
        <dbReference type="EMBL" id="KIK23639.1"/>
    </source>
</evidence>
<keyword evidence="3" id="KW-1185">Reference proteome</keyword>
<reference evidence="2 3" key="1">
    <citation type="submission" date="2014-04" db="EMBL/GenBank/DDBJ databases">
        <authorList>
            <consortium name="DOE Joint Genome Institute"/>
            <person name="Kuo A."/>
            <person name="Kohler A."/>
            <person name="Costa M.D."/>
            <person name="Nagy L.G."/>
            <person name="Floudas D."/>
            <person name="Copeland A."/>
            <person name="Barry K.W."/>
            <person name="Cichocki N."/>
            <person name="Veneault-Fourrey C."/>
            <person name="LaButti K."/>
            <person name="Lindquist E.A."/>
            <person name="Lipzen A."/>
            <person name="Lundell T."/>
            <person name="Morin E."/>
            <person name="Murat C."/>
            <person name="Sun H."/>
            <person name="Tunlid A."/>
            <person name="Henrissat B."/>
            <person name="Grigoriev I.V."/>
            <person name="Hibbett D.S."/>
            <person name="Martin F."/>
            <person name="Nordberg H.P."/>
            <person name="Cantor M.N."/>
            <person name="Hua S.X."/>
        </authorList>
    </citation>
    <scope>NUCLEOTIDE SEQUENCE [LARGE SCALE GENOMIC DNA]</scope>
    <source>
        <strain evidence="2 3">441</strain>
    </source>
</reference>
<protein>
    <submittedName>
        <fullName evidence="2">Uncharacterized protein</fullName>
    </submittedName>
</protein>
<dbReference type="EMBL" id="KN833724">
    <property type="protein sequence ID" value="KIK23639.1"/>
    <property type="molecule type" value="Genomic_DNA"/>
</dbReference>
<organism evidence="2 3">
    <name type="scientific">Pisolithus microcarpus 441</name>
    <dbReference type="NCBI Taxonomy" id="765257"/>
    <lineage>
        <taxon>Eukaryota</taxon>
        <taxon>Fungi</taxon>
        <taxon>Dikarya</taxon>
        <taxon>Basidiomycota</taxon>
        <taxon>Agaricomycotina</taxon>
        <taxon>Agaricomycetes</taxon>
        <taxon>Agaricomycetidae</taxon>
        <taxon>Boletales</taxon>
        <taxon>Sclerodermatineae</taxon>
        <taxon>Pisolithaceae</taxon>
        <taxon>Pisolithus</taxon>
    </lineage>
</organism>
<sequence>MKWLDAYIRGSRRKTQSVYVWYQPTLYFRAESGKPNTDAGSAGHHLASPQPTPF</sequence>